<dbReference type="EMBL" id="KV425882">
    <property type="protein sequence ID" value="KZW04331.1"/>
    <property type="molecule type" value="Genomic_DNA"/>
</dbReference>
<dbReference type="FunFam" id="3.30.160.60:FF:000145">
    <property type="entry name" value="Zinc finger protein 574"/>
    <property type="match status" value="1"/>
</dbReference>
<feature type="domain" description="C2H2-type" evidence="8">
    <location>
        <begin position="163"/>
        <end position="188"/>
    </location>
</feature>
<dbReference type="InterPro" id="IPR036236">
    <property type="entry name" value="Znf_C2H2_sf"/>
</dbReference>
<dbReference type="PANTHER" id="PTHR23235">
    <property type="entry name" value="KRUEPPEL-LIKE TRANSCRIPTION FACTOR"/>
    <property type="match status" value="1"/>
</dbReference>
<dbReference type="Proteomes" id="UP000077266">
    <property type="component" value="Unassembled WGS sequence"/>
</dbReference>
<accession>A0A165R0R4</accession>
<comment type="subcellular location">
    <subcellularLocation>
        <location evidence="1">Nucleus</location>
    </subcellularLocation>
</comment>
<dbReference type="FunFam" id="3.30.160.60:FF:001498">
    <property type="entry name" value="Zinc finger protein 404"/>
    <property type="match status" value="2"/>
</dbReference>
<dbReference type="AlphaFoldDB" id="A0A165R0R4"/>
<evidence type="ECO:0000313" key="10">
    <source>
        <dbReference type="Proteomes" id="UP000077266"/>
    </source>
</evidence>
<evidence type="ECO:0000256" key="2">
    <source>
        <dbReference type="ARBA" id="ARBA00022723"/>
    </source>
</evidence>
<dbReference type="GO" id="GO:0008270">
    <property type="term" value="F:zinc ion binding"/>
    <property type="evidence" value="ECO:0007669"/>
    <property type="project" value="UniProtKB-KW"/>
</dbReference>
<dbReference type="Gene3D" id="3.30.160.60">
    <property type="entry name" value="Classic Zinc Finger"/>
    <property type="match status" value="6"/>
</dbReference>
<dbReference type="OrthoDB" id="427030at2759"/>
<keyword evidence="2" id="KW-0479">Metal-binding</keyword>
<organism evidence="9 10">
    <name type="scientific">Exidia glandulosa HHB12029</name>
    <dbReference type="NCBI Taxonomy" id="1314781"/>
    <lineage>
        <taxon>Eukaryota</taxon>
        <taxon>Fungi</taxon>
        <taxon>Dikarya</taxon>
        <taxon>Basidiomycota</taxon>
        <taxon>Agaricomycotina</taxon>
        <taxon>Agaricomycetes</taxon>
        <taxon>Auriculariales</taxon>
        <taxon>Exidiaceae</taxon>
        <taxon>Exidia</taxon>
    </lineage>
</organism>
<keyword evidence="6" id="KW-0539">Nucleus</keyword>
<dbReference type="PANTHER" id="PTHR23235:SF176">
    <property type="entry name" value="C2H2-TYPE DOMAIN-CONTAINING PROTEIN"/>
    <property type="match status" value="1"/>
</dbReference>
<evidence type="ECO:0000256" key="5">
    <source>
        <dbReference type="ARBA" id="ARBA00022833"/>
    </source>
</evidence>
<keyword evidence="4 7" id="KW-0863">Zinc-finger</keyword>
<gene>
    <name evidence="9" type="ORF">EXIGLDRAFT_22810</name>
</gene>
<reference evidence="9 10" key="1">
    <citation type="journal article" date="2016" name="Mol. Biol. Evol.">
        <title>Comparative Genomics of Early-Diverging Mushroom-Forming Fungi Provides Insights into the Origins of Lignocellulose Decay Capabilities.</title>
        <authorList>
            <person name="Nagy L.G."/>
            <person name="Riley R."/>
            <person name="Tritt A."/>
            <person name="Adam C."/>
            <person name="Daum C."/>
            <person name="Floudas D."/>
            <person name="Sun H."/>
            <person name="Yadav J.S."/>
            <person name="Pangilinan J."/>
            <person name="Larsson K.H."/>
            <person name="Matsuura K."/>
            <person name="Barry K."/>
            <person name="Labutti K."/>
            <person name="Kuo R."/>
            <person name="Ohm R.A."/>
            <person name="Bhattacharya S.S."/>
            <person name="Shirouzu T."/>
            <person name="Yoshinaga Y."/>
            <person name="Martin F.M."/>
            <person name="Grigoriev I.V."/>
            <person name="Hibbett D.S."/>
        </authorList>
    </citation>
    <scope>NUCLEOTIDE SEQUENCE [LARGE SCALE GENOMIC DNA]</scope>
    <source>
        <strain evidence="9 10">HHB12029</strain>
    </source>
</reference>
<dbReference type="PROSITE" id="PS50157">
    <property type="entry name" value="ZINC_FINGER_C2H2_2"/>
    <property type="match status" value="7"/>
</dbReference>
<dbReference type="SUPFAM" id="SSF57667">
    <property type="entry name" value="beta-beta-alpha zinc fingers"/>
    <property type="match status" value="4"/>
</dbReference>
<keyword evidence="5" id="KW-0862">Zinc</keyword>
<dbReference type="FunFam" id="3.30.160.60:FF:000184">
    <property type="entry name" value="Zinc finger protein 333"/>
    <property type="match status" value="2"/>
</dbReference>
<name>A0A165R0R4_EXIGL</name>
<sequence length="543" mass="61768">MKKHAALYRGVNDRSNDYIWYRVRAATSTVVVGKAAELATMRGLNRLRFRLGLRFRKLTVPIAVPGVQDGTFMLPDTTYMATMVVTWLPDGRVSLFLMTPHFCIASMQTTLEPDLFPIAQWQDATLRALRNTARIDHPSPSAPTFAGIVASRLAARKAKGTILACRHPPCGKTFEWGHQRRKHERQEHGDFGLECSVCAKTFTTSSNRKIHERTHTGEKPYECKYCSRGFTTSGERTIHERTHTGEKPYECKYCGRRFTTPRVRTIHERTHTGEKPYECKYCPRRFTKSGERKNHERTHTGEKPYGCRFCAKTFTTSSNCTNHERTHTGEKPYECGYCGQRFARSNALRVHERTHTKPLKAFSCSGCCKTFPKEAVVKQHISRARRGLMKRHDPSTHAKATWSYHPERLLPAQTERLGHGLQAQRCVWKFVLGGKTFKTVEGGITEGRVHVDGDVEQGGADAAIGELDEVEGSTMEAFLHLSTWEHMVQRIHTVQAGDDNTLRVWFVIKDDESGGESYVVADYDTCAEKFPKKLLQFYQGHLH</sequence>
<feature type="domain" description="C2H2-type" evidence="8">
    <location>
        <begin position="221"/>
        <end position="248"/>
    </location>
</feature>
<proteinExistence type="predicted"/>
<keyword evidence="10" id="KW-1185">Reference proteome</keyword>
<dbReference type="GO" id="GO:0000978">
    <property type="term" value="F:RNA polymerase II cis-regulatory region sequence-specific DNA binding"/>
    <property type="evidence" value="ECO:0007669"/>
    <property type="project" value="TreeGrafter"/>
</dbReference>
<dbReference type="GO" id="GO:0000981">
    <property type="term" value="F:DNA-binding transcription factor activity, RNA polymerase II-specific"/>
    <property type="evidence" value="ECO:0007669"/>
    <property type="project" value="TreeGrafter"/>
</dbReference>
<evidence type="ECO:0000256" key="7">
    <source>
        <dbReference type="PROSITE-ProRule" id="PRU00042"/>
    </source>
</evidence>
<protein>
    <recommendedName>
        <fullName evidence="8">C2H2-type domain-containing protein</fullName>
    </recommendedName>
</protein>
<feature type="domain" description="C2H2-type" evidence="8">
    <location>
        <begin position="277"/>
        <end position="304"/>
    </location>
</feature>
<evidence type="ECO:0000256" key="6">
    <source>
        <dbReference type="ARBA" id="ARBA00023242"/>
    </source>
</evidence>
<dbReference type="PROSITE" id="PS00028">
    <property type="entry name" value="ZINC_FINGER_C2H2_1"/>
    <property type="match status" value="7"/>
</dbReference>
<feature type="domain" description="C2H2-type" evidence="8">
    <location>
        <begin position="333"/>
        <end position="360"/>
    </location>
</feature>
<dbReference type="GO" id="GO:0005634">
    <property type="term" value="C:nucleus"/>
    <property type="evidence" value="ECO:0007669"/>
    <property type="project" value="UniProtKB-SubCell"/>
</dbReference>
<dbReference type="FunFam" id="3.30.160.60:FF:000417">
    <property type="entry name" value="Zinc finger protein"/>
    <property type="match status" value="1"/>
</dbReference>
<dbReference type="SMART" id="SM00355">
    <property type="entry name" value="ZnF_C2H2"/>
    <property type="match status" value="8"/>
</dbReference>
<dbReference type="STRING" id="1314781.A0A165R0R4"/>
<feature type="domain" description="C2H2-type" evidence="8">
    <location>
        <begin position="249"/>
        <end position="276"/>
    </location>
</feature>
<evidence type="ECO:0000259" key="8">
    <source>
        <dbReference type="PROSITE" id="PS50157"/>
    </source>
</evidence>
<dbReference type="Pfam" id="PF00096">
    <property type="entry name" value="zf-C2H2"/>
    <property type="match status" value="5"/>
</dbReference>
<dbReference type="Gene3D" id="2.40.50.40">
    <property type="match status" value="1"/>
</dbReference>
<evidence type="ECO:0000256" key="4">
    <source>
        <dbReference type="ARBA" id="ARBA00022771"/>
    </source>
</evidence>
<evidence type="ECO:0000256" key="1">
    <source>
        <dbReference type="ARBA" id="ARBA00004123"/>
    </source>
</evidence>
<evidence type="ECO:0000256" key="3">
    <source>
        <dbReference type="ARBA" id="ARBA00022737"/>
    </source>
</evidence>
<keyword evidence="3" id="KW-0677">Repeat</keyword>
<evidence type="ECO:0000313" key="9">
    <source>
        <dbReference type="EMBL" id="KZW04331.1"/>
    </source>
</evidence>
<dbReference type="InParanoid" id="A0A165R0R4"/>
<dbReference type="InterPro" id="IPR013087">
    <property type="entry name" value="Znf_C2H2_type"/>
</dbReference>
<feature type="domain" description="C2H2-type" evidence="8">
    <location>
        <begin position="305"/>
        <end position="332"/>
    </location>
</feature>
<feature type="domain" description="C2H2-type" evidence="8">
    <location>
        <begin position="193"/>
        <end position="220"/>
    </location>
</feature>